<accession>A0A8I2YT20</accession>
<dbReference type="AlphaFoldDB" id="A0A8I2YT20"/>
<evidence type="ECO:0000313" key="2">
    <source>
        <dbReference type="EMBL" id="KAG6378070.1"/>
    </source>
</evidence>
<dbReference type="OrthoDB" id="3216948at2759"/>
<dbReference type="EMBL" id="JAGFBS010000007">
    <property type="protein sequence ID" value="KAG6378070.1"/>
    <property type="molecule type" value="Genomic_DNA"/>
</dbReference>
<evidence type="ECO:0000313" key="3">
    <source>
        <dbReference type="Proteomes" id="UP000683000"/>
    </source>
</evidence>
<proteinExistence type="predicted"/>
<evidence type="ECO:0000256" key="1">
    <source>
        <dbReference type="SAM" id="MobiDB-lite"/>
    </source>
</evidence>
<organism evidence="2 3">
    <name type="scientific">Boletus reticuloceps</name>
    <dbReference type="NCBI Taxonomy" id="495285"/>
    <lineage>
        <taxon>Eukaryota</taxon>
        <taxon>Fungi</taxon>
        <taxon>Dikarya</taxon>
        <taxon>Basidiomycota</taxon>
        <taxon>Agaricomycotina</taxon>
        <taxon>Agaricomycetes</taxon>
        <taxon>Agaricomycetidae</taxon>
        <taxon>Boletales</taxon>
        <taxon>Boletineae</taxon>
        <taxon>Boletaceae</taxon>
        <taxon>Boletoideae</taxon>
        <taxon>Boletus</taxon>
    </lineage>
</organism>
<name>A0A8I2YT20_9AGAM</name>
<dbReference type="Proteomes" id="UP000683000">
    <property type="component" value="Unassembled WGS sequence"/>
</dbReference>
<keyword evidence="3" id="KW-1185">Reference proteome</keyword>
<gene>
    <name evidence="2" type="ORF">JVT61DRAFT_13752</name>
</gene>
<sequence length="55" mass="6108">MAHSQTRHGMIDDPSRSSAALWEGRFQVHPDTKPDDPIFQKLGGQARLRSSPPPV</sequence>
<comment type="caution">
    <text evidence="2">The sequence shown here is derived from an EMBL/GenBank/DDBJ whole genome shotgun (WGS) entry which is preliminary data.</text>
</comment>
<reference evidence="2" key="1">
    <citation type="submission" date="2021-03" db="EMBL/GenBank/DDBJ databases">
        <title>Evolutionary innovations through gain and loss of genes in the ectomycorrhizal Boletales.</title>
        <authorList>
            <person name="Wu G."/>
            <person name="Miyauchi S."/>
            <person name="Morin E."/>
            <person name="Yang Z.-L."/>
            <person name="Xu J."/>
            <person name="Martin F.M."/>
        </authorList>
    </citation>
    <scope>NUCLEOTIDE SEQUENCE</scope>
    <source>
        <strain evidence="2">BR01</strain>
    </source>
</reference>
<protein>
    <submittedName>
        <fullName evidence="2">Uncharacterized protein</fullName>
    </submittedName>
</protein>
<feature type="compositionally biased region" description="Basic and acidic residues" evidence="1">
    <location>
        <begin position="28"/>
        <end position="38"/>
    </location>
</feature>
<feature type="region of interest" description="Disordered" evidence="1">
    <location>
        <begin position="28"/>
        <end position="55"/>
    </location>
</feature>